<name>A0AA85JKV6_TRIRE</name>
<dbReference type="AlphaFoldDB" id="A0AA85JKV6"/>
<reference evidence="1" key="1">
    <citation type="submission" date="2022-06" db="EMBL/GenBank/DDBJ databases">
        <authorList>
            <person name="Berger JAMES D."/>
            <person name="Berger JAMES D."/>
        </authorList>
    </citation>
    <scope>NUCLEOTIDE SEQUENCE [LARGE SCALE GENOMIC DNA]</scope>
</reference>
<proteinExistence type="predicted"/>
<dbReference type="Proteomes" id="UP000050795">
    <property type="component" value="Unassembled WGS sequence"/>
</dbReference>
<evidence type="ECO:0000313" key="1">
    <source>
        <dbReference type="Proteomes" id="UP000050795"/>
    </source>
</evidence>
<dbReference type="WBParaSite" id="TREG1_37130.1">
    <property type="protein sequence ID" value="TREG1_37130.1"/>
    <property type="gene ID" value="TREG1_37130"/>
</dbReference>
<organism evidence="1 2">
    <name type="scientific">Trichobilharzia regenti</name>
    <name type="common">Nasal bird schistosome</name>
    <dbReference type="NCBI Taxonomy" id="157069"/>
    <lineage>
        <taxon>Eukaryota</taxon>
        <taxon>Metazoa</taxon>
        <taxon>Spiralia</taxon>
        <taxon>Lophotrochozoa</taxon>
        <taxon>Platyhelminthes</taxon>
        <taxon>Trematoda</taxon>
        <taxon>Digenea</taxon>
        <taxon>Strigeidida</taxon>
        <taxon>Schistosomatoidea</taxon>
        <taxon>Schistosomatidae</taxon>
        <taxon>Trichobilharzia</taxon>
    </lineage>
</organism>
<evidence type="ECO:0000313" key="2">
    <source>
        <dbReference type="WBParaSite" id="TREG1_37130.1"/>
    </source>
</evidence>
<sequence length="389" mass="43509">MQYYDSCLIFTLPDSVLPDEEYNFSMDFSTLISKVKSSECPLSLLKEYLNRGVVLKQFNNCEEMGLLVCFLVSKTYGLGLKILLDCGLDMSASHPITGDTPLIVLCNEGLCGAIKQLMNELTSASLLHSNCIGLTALTQLLCRAHGTCSCLESLLSHLQLCSALLPTNMKTDNCVYSLTANKSSNEGSGNQVLFTLEQLLSRIKSDNGERIISVLQLWVKANLLLLSHIHEDNLSQCCDQLTSNTNSLKERLLKPLVSSISCSPNIGLLANKLEVLLYQLIILGQLHECSIFEEITHSNSDELENRSLDNMLSHIRSQLNPPLSLRFLIIREIRRILQYRFISLCQLNDKPHPSVTKNVLSFVTWVNQLSLPFLLKQHILLDPIIVKSI</sequence>
<protein>
    <submittedName>
        <fullName evidence="2">ANK_REP_REGION domain-containing protein</fullName>
    </submittedName>
</protein>
<accession>A0AA85JKV6</accession>
<keyword evidence="1" id="KW-1185">Reference proteome</keyword>
<reference evidence="2" key="2">
    <citation type="submission" date="2023-11" db="UniProtKB">
        <authorList>
            <consortium name="WormBaseParasite"/>
        </authorList>
    </citation>
    <scope>IDENTIFICATION</scope>
</reference>